<dbReference type="Gene3D" id="3.40.50.2000">
    <property type="entry name" value="Glycogen Phosphorylase B"/>
    <property type="match status" value="2"/>
</dbReference>
<dbReference type="SUPFAM" id="SSF53756">
    <property type="entry name" value="UDP-Glycosyltransferase/glycogen phosphorylase"/>
    <property type="match status" value="1"/>
</dbReference>
<sequence>MTKVVWYISKYFESKSESTPGGRGWFLIAGLAQFGYKPVVITSDSNRLAKMPELALKTLQQSIDGVTVIWIRTLKYSVAKSIFRILSWFHFEWGLFWLDKSKIPKPDVIVVSSLSLLTILNGLVLKRKYGCRLIFEIRDIWPLTIVEEGGVSPNNPLVYFLSFVERLGYKKSDAIIGTMPNLQQHVQEVTKIAAPVYCVPMGVFEEQLVNASSLDDLYIESYLSSEKLKIVHTGTIGITNALDVFFKAAEIMKDESNIEFVVVGDGPLKQEYIEKYGDLPNVVFAPKVFKNQVQSVLSLCDIVYFSTFPSKVWAYGQSLNKLIDYMFSGKPVVASYSGYPSMVSEAGSGSFVPSGDVKALVSELKRYASMSNDERDRIGLLGREWLLGNRSYEKLCKDFEDILFEGT</sequence>
<dbReference type="GO" id="GO:0016758">
    <property type="term" value="F:hexosyltransferase activity"/>
    <property type="evidence" value="ECO:0007669"/>
    <property type="project" value="TreeGrafter"/>
</dbReference>
<gene>
    <name evidence="1" type="ORF">LCGC14_0461280</name>
</gene>
<dbReference type="Pfam" id="PF13692">
    <property type="entry name" value="Glyco_trans_1_4"/>
    <property type="match status" value="1"/>
</dbReference>
<protein>
    <recommendedName>
        <fullName evidence="2">Glycosyltransferase subfamily 4-like N-terminal domain-containing protein</fullName>
    </recommendedName>
</protein>
<dbReference type="PANTHER" id="PTHR45947:SF3">
    <property type="entry name" value="SULFOQUINOVOSYL TRANSFERASE SQD2"/>
    <property type="match status" value="1"/>
</dbReference>
<organism evidence="1">
    <name type="scientific">marine sediment metagenome</name>
    <dbReference type="NCBI Taxonomy" id="412755"/>
    <lineage>
        <taxon>unclassified sequences</taxon>
        <taxon>metagenomes</taxon>
        <taxon>ecological metagenomes</taxon>
    </lineage>
</organism>
<dbReference type="AlphaFoldDB" id="A0A0F9SF12"/>
<accession>A0A0F9SF12</accession>
<evidence type="ECO:0000313" key="1">
    <source>
        <dbReference type="EMBL" id="KKN67455.1"/>
    </source>
</evidence>
<evidence type="ECO:0008006" key="2">
    <source>
        <dbReference type="Google" id="ProtNLM"/>
    </source>
</evidence>
<name>A0A0F9SF12_9ZZZZ</name>
<dbReference type="EMBL" id="LAZR01000474">
    <property type="protein sequence ID" value="KKN67455.1"/>
    <property type="molecule type" value="Genomic_DNA"/>
</dbReference>
<dbReference type="InterPro" id="IPR050194">
    <property type="entry name" value="Glycosyltransferase_grp1"/>
</dbReference>
<proteinExistence type="predicted"/>
<reference evidence="1" key="1">
    <citation type="journal article" date="2015" name="Nature">
        <title>Complex archaea that bridge the gap between prokaryotes and eukaryotes.</title>
        <authorList>
            <person name="Spang A."/>
            <person name="Saw J.H."/>
            <person name="Jorgensen S.L."/>
            <person name="Zaremba-Niedzwiedzka K."/>
            <person name="Martijn J."/>
            <person name="Lind A.E."/>
            <person name="van Eijk R."/>
            <person name="Schleper C."/>
            <person name="Guy L."/>
            <person name="Ettema T.J."/>
        </authorList>
    </citation>
    <scope>NUCLEOTIDE SEQUENCE</scope>
</reference>
<dbReference type="PANTHER" id="PTHR45947">
    <property type="entry name" value="SULFOQUINOVOSYL TRANSFERASE SQD2"/>
    <property type="match status" value="1"/>
</dbReference>
<dbReference type="CDD" id="cd03794">
    <property type="entry name" value="GT4_WbuB-like"/>
    <property type="match status" value="1"/>
</dbReference>
<comment type="caution">
    <text evidence="1">The sequence shown here is derived from an EMBL/GenBank/DDBJ whole genome shotgun (WGS) entry which is preliminary data.</text>
</comment>